<evidence type="ECO:0000259" key="3">
    <source>
        <dbReference type="PROSITE" id="PS50249"/>
    </source>
</evidence>
<keyword evidence="5" id="KW-1185">Reference proteome</keyword>
<evidence type="ECO:0000256" key="2">
    <source>
        <dbReference type="RuleBase" id="RU367006"/>
    </source>
</evidence>
<dbReference type="InterPro" id="IPR037518">
    <property type="entry name" value="MPN"/>
</dbReference>
<evidence type="ECO:0000313" key="5">
    <source>
        <dbReference type="Proteomes" id="UP000193560"/>
    </source>
</evidence>
<name>A0A1X2J0B4_9FUNG</name>
<dbReference type="EMBL" id="MCGE01000001">
    <property type="protein sequence ID" value="ORZ25266.1"/>
    <property type="molecule type" value="Genomic_DNA"/>
</dbReference>
<comment type="caution">
    <text evidence="4">The sequence shown here is derived from an EMBL/GenBank/DDBJ whole genome shotgun (WGS) entry which is preliminary data.</text>
</comment>
<feature type="domain" description="MPN" evidence="3">
    <location>
        <begin position="28"/>
        <end position="164"/>
    </location>
</feature>
<accession>A0A1X2J0B4</accession>
<comment type="subcellular location">
    <subcellularLocation>
        <location evidence="2">Cytoplasm</location>
    </subcellularLocation>
    <subcellularLocation>
        <location evidence="2">Nucleus</location>
    </subcellularLocation>
</comment>
<dbReference type="GO" id="GO:0005737">
    <property type="term" value="C:cytoplasm"/>
    <property type="evidence" value="ECO:0007669"/>
    <property type="project" value="UniProtKB-SubCell"/>
</dbReference>
<dbReference type="Pfam" id="PF01398">
    <property type="entry name" value="JAB"/>
    <property type="match status" value="1"/>
</dbReference>
<dbReference type="PROSITE" id="PS50249">
    <property type="entry name" value="MPN"/>
    <property type="match status" value="1"/>
</dbReference>
<evidence type="ECO:0000256" key="1">
    <source>
        <dbReference type="ARBA" id="ARBA00010893"/>
    </source>
</evidence>
<dbReference type="AlphaFoldDB" id="A0A1X2J0B4"/>
<dbReference type="InterPro" id="IPR033859">
    <property type="entry name" value="MPN_CSN6"/>
</dbReference>
<dbReference type="PANTHER" id="PTHR10540">
    <property type="entry name" value="EUKARYOTIC TRANSLATION INITIATION FACTOR 3 SUBUNIT F-RELATED"/>
    <property type="match status" value="1"/>
</dbReference>
<comment type="similarity">
    <text evidence="1 2">Belongs to the peptidase M67A family. CSN6 subfamily.</text>
</comment>
<proteinExistence type="inferred from homology"/>
<dbReference type="PANTHER" id="PTHR10540:SF8">
    <property type="entry name" value="COP9 SIGNALOSOME COMPLEX SUBUNIT 6"/>
    <property type="match status" value="1"/>
</dbReference>
<dbReference type="Pfam" id="PF13012">
    <property type="entry name" value="MitMem_reg"/>
    <property type="match status" value="1"/>
</dbReference>
<keyword evidence="2" id="KW-0539">Nucleus</keyword>
<dbReference type="InterPro" id="IPR024969">
    <property type="entry name" value="EIF3F/CSN6-like_C"/>
</dbReference>
<dbReference type="Proteomes" id="UP000193560">
    <property type="component" value="Unassembled WGS sequence"/>
</dbReference>
<gene>
    <name evidence="4" type="ORF">BCR42DRAFT_399749</name>
</gene>
<dbReference type="OrthoDB" id="1378at2759"/>
<dbReference type="CDD" id="cd08063">
    <property type="entry name" value="MPN_CSN6"/>
    <property type="match status" value="1"/>
</dbReference>
<sequence length="329" mass="36701">MTSMDTSEDSCAELPIVSAQESNSGLTISIHPLVLLNISDHYTRTKLQTQSEQVNICGAILAEQSGRDIDIINSFEVPLDHTTMTINHDYLATKLEQLKQVFPHLDFIGWYSTGTVPTERDLKIHQQFLAKCESSLFLQLDSRAISGENPKTLPVRMYESIFDMSQESPRLVFVKNSYKIETNEAERIAVDHVAKPDMSSSDSSLGSSLGSYLTTQKNAAIMLHSRLQFLQNYLQDTKNGVIPVDHDILRQISSICLRSPVIDPSAFDDQFSKEYDDVLLVGYLASITKGINTIDDLVDKFNLAHGATTLPKTQTPISSHRKGRRSHVA</sequence>
<dbReference type="GO" id="GO:0000338">
    <property type="term" value="P:protein deneddylation"/>
    <property type="evidence" value="ECO:0007669"/>
    <property type="project" value="InterPro"/>
</dbReference>
<dbReference type="GO" id="GO:0008237">
    <property type="term" value="F:metallopeptidase activity"/>
    <property type="evidence" value="ECO:0007669"/>
    <property type="project" value="InterPro"/>
</dbReference>
<dbReference type="GO" id="GO:0008180">
    <property type="term" value="C:COP9 signalosome"/>
    <property type="evidence" value="ECO:0007669"/>
    <property type="project" value="UniProtKB-UniRule"/>
</dbReference>
<organism evidence="4 5">
    <name type="scientific">Absidia repens</name>
    <dbReference type="NCBI Taxonomy" id="90262"/>
    <lineage>
        <taxon>Eukaryota</taxon>
        <taxon>Fungi</taxon>
        <taxon>Fungi incertae sedis</taxon>
        <taxon>Mucoromycota</taxon>
        <taxon>Mucoromycotina</taxon>
        <taxon>Mucoromycetes</taxon>
        <taxon>Mucorales</taxon>
        <taxon>Cunninghamellaceae</taxon>
        <taxon>Absidia</taxon>
    </lineage>
</organism>
<dbReference type="Gene3D" id="3.40.140.10">
    <property type="entry name" value="Cytidine Deaminase, domain 2"/>
    <property type="match status" value="1"/>
</dbReference>
<dbReference type="InterPro" id="IPR000555">
    <property type="entry name" value="JAMM/MPN+_dom"/>
</dbReference>
<comment type="function">
    <text evidence="2">Component of the COP9 signalosome complex (CSN), a complex involved in various cellular and developmental processes.</text>
</comment>
<dbReference type="SMART" id="SM00232">
    <property type="entry name" value="JAB_MPN"/>
    <property type="match status" value="1"/>
</dbReference>
<reference evidence="4 5" key="1">
    <citation type="submission" date="2016-07" db="EMBL/GenBank/DDBJ databases">
        <title>Pervasive Adenine N6-methylation of Active Genes in Fungi.</title>
        <authorList>
            <consortium name="DOE Joint Genome Institute"/>
            <person name="Mondo S.J."/>
            <person name="Dannebaum R.O."/>
            <person name="Kuo R.C."/>
            <person name="Labutti K."/>
            <person name="Haridas S."/>
            <person name="Kuo A."/>
            <person name="Salamov A."/>
            <person name="Ahrendt S.R."/>
            <person name="Lipzen A."/>
            <person name="Sullivan W."/>
            <person name="Andreopoulos W.B."/>
            <person name="Clum A."/>
            <person name="Lindquist E."/>
            <person name="Daum C."/>
            <person name="Ramamoorthy G.K."/>
            <person name="Gryganskyi A."/>
            <person name="Culley D."/>
            <person name="Magnuson J.K."/>
            <person name="James T.Y."/>
            <person name="O'Malley M.A."/>
            <person name="Stajich J.E."/>
            <person name="Spatafora J.W."/>
            <person name="Visel A."/>
            <person name="Grigoriev I.V."/>
        </authorList>
    </citation>
    <scope>NUCLEOTIDE SEQUENCE [LARGE SCALE GENOMIC DNA]</scope>
    <source>
        <strain evidence="4 5">NRRL 1336</strain>
    </source>
</reference>
<evidence type="ECO:0000313" key="4">
    <source>
        <dbReference type="EMBL" id="ORZ25266.1"/>
    </source>
</evidence>
<dbReference type="STRING" id="90262.A0A1X2J0B4"/>
<keyword evidence="2" id="KW-0736">Signalosome</keyword>
<protein>
    <recommendedName>
        <fullName evidence="2">COP9 signalosome complex subunit 6</fullName>
    </recommendedName>
</protein>
<keyword evidence="2" id="KW-0963">Cytoplasm</keyword>